<proteinExistence type="predicted"/>
<dbReference type="EMBL" id="MU273523">
    <property type="protein sequence ID" value="KAI0033307.1"/>
    <property type="molecule type" value="Genomic_DNA"/>
</dbReference>
<evidence type="ECO:0000313" key="2">
    <source>
        <dbReference type="Proteomes" id="UP000814128"/>
    </source>
</evidence>
<reference evidence="1" key="1">
    <citation type="submission" date="2021-02" db="EMBL/GenBank/DDBJ databases">
        <authorList>
            <consortium name="DOE Joint Genome Institute"/>
            <person name="Ahrendt S."/>
            <person name="Looney B.P."/>
            <person name="Miyauchi S."/>
            <person name="Morin E."/>
            <person name="Drula E."/>
            <person name="Courty P.E."/>
            <person name="Chicoki N."/>
            <person name="Fauchery L."/>
            <person name="Kohler A."/>
            <person name="Kuo A."/>
            <person name="Labutti K."/>
            <person name="Pangilinan J."/>
            <person name="Lipzen A."/>
            <person name="Riley R."/>
            <person name="Andreopoulos W."/>
            <person name="He G."/>
            <person name="Johnson J."/>
            <person name="Barry K.W."/>
            <person name="Grigoriev I.V."/>
            <person name="Nagy L."/>
            <person name="Hibbett D."/>
            <person name="Henrissat B."/>
            <person name="Matheny P.B."/>
            <person name="Labbe J."/>
            <person name="Martin F."/>
        </authorList>
    </citation>
    <scope>NUCLEOTIDE SEQUENCE</scope>
    <source>
        <strain evidence="1">EC-137</strain>
    </source>
</reference>
<dbReference type="Proteomes" id="UP000814128">
    <property type="component" value="Unassembled WGS sequence"/>
</dbReference>
<comment type="caution">
    <text evidence="1">The sequence shown here is derived from an EMBL/GenBank/DDBJ whole genome shotgun (WGS) entry which is preliminary data.</text>
</comment>
<sequence length="122" mass="13702">MPALSIIANREPADLRSFVLEFSKASFAAETLGKPEKYIAVTFEYDENLSFAGSFDPAFFLNITSLGNITPENNIGYSKAFFDFFNRTLGAQDDRGYIRFADPGLENLGYKSTTFADLWKQK</sequence>
<gene>
    <name evidence="1" type="ORF">K488DRAFT_85065</name>
</gene>
<keyword evidence="2" id="KW-1185">Reference proteome</keyword>
<protein>
    <submittedName>
        <fullName evidence="1">Tautomerase/MIF</fullName>
    </submittedName>
</protein>
<name>A0ACB8QNJ6_9AGAM</name>
<accession>A0ACB8QNJ6</accession>
<evidence type="ECO:0000313" key="1">
    <source>
        <dbReference type="EMBL" id="KAI0033307.1"/>
    </source>
</evidence>
<reference evidence="1" key="2">
    <citation type="journal article" date="2022" name="New Phytol.">
        <title>Evolutionary transition to the ectomycorrhizal habit in the genomes of a hyperdiverse lineage of mushroom-forming fungi.</title>
        <authorList>
            <person name="Looney B."/>
            <person name="Miyauchi S."/>
            <person name="Morin E."/>
            <person name="Drula E."/>
            <person name="Courty P.E."/>
            <person name="Kohler A."/>
            <person name="Kuo A."/>
            <person name="LaButti K."/>
            <person name="Pangilinan J."/>
            <person name="Lipzen A."/>
            <person name="Riley R."/>
            <person name="Andreopoulos W."/>
            <person name="He G."/>
            <person name="Johnson J."/>
            <person name="Nolan M."/>
            <person name="Tritt A."/>
            <person name="Barry K.W."/>
            <person name="Grigoriev I.V."/>
            <person name="Nagy L.G."/>
            <person name="Hibbett D."/>
            <person name="Henrissat B."/>
            <person name="Matheny P.B."/>
            <person name="Labbe J."/>
            <person name="Martin F.M."/>
        </authorList>
    </citation>
    <scope>NUCLEOTIDE SEQUENCE</scope>
    <source>
        <strain evidence="1">EC-137</strain>
    </source>
</reference>
<organism evidence="1 2">
    <name type="scientific">Vararia minispora EC-137</name>
    <dbReference type="NCBI Taxonomy" id="1314806"/>
    <lineage>
        <taxon>Eukaryota</taxon>
        <taxon>Fungi</taxon>
        <taxon>Dikarya</taxon>
        <taxon>Basidiomycota</taxon>
        <taxon>Agaricomycotina</taxon>
        <taxon>Agaricomycetes</taxon>
        <taxon>Russulales</taxon>
        <taxon>Lachnocladiaceae</taxon>
        <taxon>Vararia</taxon>
    </lineage>
</organism>